<dbReference type="InterPro" id="IPR025886">
    <property type="entry name" value="PP2-like"/>
</dbReference>
<dbReference type="Pfam" id="PF14299">
    <property type="entry name" value="PP2"/>
    <property type="match status" value="1"/>
</dbReference>
<proteinExistence type="predicted"/>
<dbReference type="PANTHER" id="PTHR32278:SF11">
    <property type="entry name" value="F-BOX DOMAIN-CONTAINING PROTEIN"/>
    <property type="match status" value="1"/>
</dbReference>
<comment type="caution">
    <text evidence="1">The sequence shown here is derived from an EMBL/GenBank/DDBJ whole genome shotgun (WGS) entry which is preliminary data.</text>
</comment>
<protein>
    <submittedName>
        <fullName evidence="1">F-box protein VBF</fullName>
    </submittedName>
</protein>
<dbReference type="AlphaFoldDB" id="A0AAW2RWV9"/>
<dbReference type="PANTHER" id="PTHR32278">
    <property type="entry name" value="F-BOX DOMAIN-CONTAINING PROTEIN"/>
    <property type="match status" value="1"/>
</dbReference>
<dbReference type="EMBL" id="JACGWJ010000012">
    <property type="protein sequence ID" value="KAL0384786.1"/>
    <property type="molecule type" value="Genomic_DNA"/>
</dbReference>
<name>A0AAW2RWV9_SESRA</name>
<evidence type="ECO:0000313" key="1">
    <source>
        <dbReference type="EMBL" id="KAL0384786.1"/>
    </source>
</evidence>
<accession>A0AAW2RWV9</accession>
<organism evidence="1">
    <name type="scientific">Sesamum radiatum</name>
    <name type="common">Black benniseed</name>
    <dbReference type="NCBI Taxonomy" id="300843"/>
    <lineage>
        <taxon>Eukaryota</taxon>
        <taxon>Viridiplantae</taxon>
        <taxon>Streptophyta</taxon>
        <taxon>Embryophyta</taxon>
        <taxon>Tracheophyta</taxon>
        <taxon>Spermatophyta</taxon>
        <taxon>Magnoliopsida</taxon>
        <taxon>eudicotyledons</taxon>
        <taxon>Gunneridae</taxon>
        <taxon>Pentapetalae</taxon>
        <taxon>asterids</taxon>
        <taxon>lamiids</taxon>
        <taxon>Lamiales</taxon>
        <taxon>Pedaliaceae</taxon>
        <taxon>Sesamum</taxon>
    </lineage>
</organism>
<reference evidence="1" key="2">
    <citation type="journal article" date="2024" name="Plant">
        <title>Genomic evolution and insights into agronomic trait innovations of Sesamum species.</title>
        <authorList>
            <person name="Miao H."/>
            <person name="Wang L."/>
            <person name="Qu L."/>
            <person name="Liu H."/>
            <person name="Sun Y."/>
            <person name="Le M."/>
            <person name="Wang Q."/>
            <person name="Wei S."/>
            <person name="Zheng Y."/>
            <person name="Lin W."/>
            <person name="Duan Y."/>
            <person name="Cao H."/>
            <person name="Xiong S."/>
            <person name="Wang X."/>
            <person name="Wei L."/>
            <person name="Li C."/>
            <person name="Ma Q."/>
            <person name="Ju M."/>
            <person name="Zhao R."/>
            <person name="Li G."/>
            <person name="Mu C."/>
            <person name="Tian Q."/>
            <person name="Mei H."/>
            <person name="Zhang T."/>
            <person name="Gao T."/>
            <person name="Zhang H."/>
        </authorList>
    </citation>
    <scope>NUCLEOTIDE SEQUENCE</scope>
    <source>
        <strain evidence="1">G02</strain>
    </source>
</reference>
<gene>
    <name evidence="1" type="ORF">Sradi_2872900</name>
</gene>
<reference evidence="1" key="1">
    <citation type="submission" date="2020-06" db="EMBL/GenBank/DDBJ databases">
        <authorList>
            <person name="Li T."/>
            <person name="Hu X."/>
            <person name="Zhang T."/>
            <person name="Song X."/>
            <person name="Zhang H."/>
            <person name="Dai N."/>
            <person name="Sheng W."/>
            <person name="Hou X."/>
            <person name="Wei L."/>
        </authorList>
    </citation>
    <scope>NUCLEOTIDE SEQUENCE</scope>
    <source>
        <strain evidence="1">G02</strain>
        <tissue evidence="1">Leaf</tissue>
    </source>
</reference>
<sequence length="160" mass="18198">MLSARELSIVWSTNPLCWCWKPLHQSRFPEAVELVMVCCLDIRGKINTRMLSPNTTYVAYLVIQLARRAFGLGALPFEVSVEVGDYKTHGRICMNRDECNSVETLHEGLHARNDGWLEVELGEFYNNGDEKEVKMEFKEIKGAQLKGGLVVEGIELRPKN</sequence>